<dbReference type="Proteomes" id="UP000241808">
    <property type="component" value="Unassembled WGS sequence"/>
</dbReference>
<comment type="caution">
    <text evidence="1">The sequence shown here is derived from an EMBL/GenBank/DDBJ whole genome shotgun (WGS) entry which is preliminary data.</text>
</comment>
<dbReference type="EMBL" id="PZZL01000001">
    <property type="protein sequence ID" value="PTM61909.1"/>
    <property type="molecule type" value="Genomic_DNA"/>
</dbReference>
<proteinExistence type="predicted"/>
<protein>
    <submittedName>
        <fullName evidence="1">Uncharacterized protein</fullName>
    </submittedName>
</protein>
<dbReference type="RefSeq" id="WP_108174344.1">
    <property type="nucleotide sequence ID" value="NZ_PZZL01000001.1"/>
</dbReference>
<name>A0A2T4ZIV3_9HYPH</name>
<dbReference type="AlphaFoldDB" id="A0A2T4ZIV3"/>
<organism evidence="1 2">
    <name type="scientific">Phreatobacter oligotrophus</name>
    <dbReference type="NCBI Taxonomy" id="1122261"/>
    <lineage>
        <taxon>Bacteria</taxon>
        <taxon>Pseudomonadati</taxon>
        <taxon>Pseudomonadota</taxon>
        <taxon>Alphaproteobacteria</taxon>
        <taxon>Hyphomicrobiales</taxon>
        <taxon>Phreatobacteraceae</taxon>
        <taxon>Phreatobacter</taxon>
    </lineage>
</organism>
<accession>A0A2T4ZIV3</accession>
<reference evidence="1 2" key="1">
    <citation type="submission" date="2018-04" db="EMBL/GenBank/DDBJ databases">
        <title>Genomic Encyclopedia of Archaeal and Bacterial Type Strains, Phase II (KMG-II): from individual species to whole genera.</title>
        <authorList>
            <person name="Goeker M."/>
        </authorList>
    </citation>
    <scope>NUCLEOTIDE SEQUENCE [LARGE SCALE GENOMIC DNA]</scope>
    <source>
        <strain evidence="1 2">DSM 25521</strain>
    </source>
</reference>
<keyword evidence="2" id="KW-1185">Reference proteome</keyword>
<evidence type="ECO:0000313" key="2">
    <source>
        <dbReference type="Proteomes" id="UP000241808"/>
    </source>
</evidence>
<gene>
    <name evidence="1" type="ORF">C8P69_101582</name>
</gene>
<evidence type="ECO:0000313" key="1">
    <source>
        <dbReference type="EMBL" id="PTM61909.1"/>
    </source>
</evidence>
<sequence>MTMTPELMQERLATLDGRRPRAIAEAAVRLQDLDGLMRMSTRLQSVAAAGSTPTKAEFDALQKDVAEIQRRLVALIEAIQARLINA</sequence>